<name>A0A8H5HRI8_9AGAR</name>
<dbReference type="EMBL" id="JAACJP010000001">
    <property type="protein sequence ID" value="KAF5388291.1"/>
    <property type="molecule type" value="Genomic_DNA"/>
</dbReference>
<accession>A0A8H5HRI8</accession>
<gene>
    <name evidence="1" type="ORF">D9615_000821</name>
</gene>
<evidence type="ECO:0000313" key="2">
    <source>
        <dbReference type="Proteomes" id="UP000565441"/>
    </source>
</evidence>
<keyword evidence="2" id="KW-1185">Reference proteome</keyword>
<evidence type="ECO:0000313" key="1">
    <source>
        <dbReference type="EMBL" id="KAF5388291.1"/>
    </source>
</evidence>
<dbReference type="Proteomes" id="UP000565441">
    <property type="component" value="Unassembled WGS sequence"/>
</dbReference>
<comment type="caution">
    <text evidence="1">The sequence shown here is derived from an EMBL/GenBank/DDBJ whole genome shotgun (WGS) entry which is preliminary data.</text>
</comment>
<proteinExistence type="predicted"/>
<dbReference type="OrthoDB" id="2961574at2759"/>
<protein>
    <submittedName>
        <fullName evidence="1">Uncharacterized protein</fullName>
    </submittedName>
</protein>
<organism evidence="1 2">
    <name type="scientific">Tricholomella constricta</name>
    <dbReference type="NCBI Taxonomy" id="117010"/>
    <lineage>
        <taxon>Eukaryota</taxon>
        <taxon>Fungi</taxon>
        <taxon>Dikarya</taxon>
        <taxon>Basidiomycota</taxon>
        <taxon>Agaricomycotina</taxon>
        <taxon>Agaricomycetes</taxon>
        <taxon>Agaricomycetidae</taxon>
        <taxon>Agaricales</taxon>
        <taxon>Tricholomatineae</taxon>
        <taxon>Lyophyllaceae</taxon>
        <taxon>Tricholomella</taxon>
    </lineage>
</organism>
<dbReference type="AlphaFoldDB" id="A0A8H5HRI8"/>
<sequence length="310" mass="34875">MFCQRYASSRQHFVLRQGIVASLPNTRRWVSSSPPTTLHPDRISPGDYVDLSGLFGPTIFGINCPYRRDPRPAPYPPDAQGFFYFRPSEYPLDPGEIRFRRTSSRNPSKFKTGKDLLRPEGYPWCIKLPSIASQKSFAPIRAHLLKEELVSEAVMQRSAQVGITRPGPFQIYTLEQPFYINFGTYPSVIMVSANGKQMTRLMYMFRDNRKRADGSTVGHPYTGSAMVRLELGKPGRTTAGGPEVLLRVLKILQPVKCVIPSYDGYVVEPRAGFIQGKMMGNAFYPAGVGMRRSKENNQVMLDLIQQAEGL</sequence>
<reference evidence="1 2" key="1">
    <citation type="journal article" date="2020" name="ISME J.">
        <title>Uncovering the hidden diversity of litter-decomposition mechanisms in mushroom-forming fungi.</title>
        <authorList>
            <person name="Floudas D."/>
            <person name="Bentzer J."/>
            <person name="Ahren D."/>
            <person name="Johansson T."/>
            <person name="Persson P."/>
            <person name="Tunlid A."/>
        </authorList>
    </citation>
    <scope>NUCLEOTIDE SEQUENCE [LARGE SCALE GENOMIC DNA]</scope>
    <source>
        <strain evidence="1 2">CBS 661.87</strain>
    </source>
</reference>